<dbReference type="eggNOG" id="ENOG502SMU2">
    <property type="taxonomic scope" value="Eukaryota"/>
</dbReference>
<name>A0A0C4DKG1_MAGP6</name>
<accession>A0A0C4DKG1</accession>
<feature type="region of interest" description="Disordered" evidence="1">
    <location>
        <begin position="94"/>
        <end position="123"/>
    </location>
</feature>
<dbReference type="PANTHER" id="PTHR24148:SF73">
    <property type="entry name" value="HET DOMAIN PROTEIN (AFU_ORTHOLOGUE AFUA_8G01020)"/>
    <property type="match status" value="1"/>
</dbReference>
<dbReference type="EnsemblFungi" id="MAPG_00232T0">
    <property type="protein sequence ID" value="MAPG_00232T0"/>
    <property type="gene ID" value="MAPG_00232"/>
</dbReference>
<dbReference type="EMBL" id="GL876966">
    <property type="protein sequence ID" value="KLU81137.1"/>
    <property type="molecule type" value="Genomic_DNA"/>
</dbReference>
<dbReference type="VEuPathDB" id="FungiDB:MAPG_00232"/>
<evidence type="ECO:0000313" key="3">
    <source>
        <dbReference type="EMBL" id="KLU81137.1"/>
    </source>
</evidence>
<gene>
    <name evidence="3" type="ORF">MAPG_00232</name>
</gene>
<evidence type="ECO:0000256" key="1">
    <source>
        <dbReference type="SAM" id="MobiDB-lite"/>
    </source>
</evidence>
<keyword evidence="5" id="KW-1185">Reference proteome</keyword>
<dbReference type="PANTHER" id="PTHR24148">
    <property type="entry name" value="ANKYRIN REPEAT DOMAIN-CONTAINING PROTEIN 39 HOMOLOG-RELATED"/>
    <property type="match status" value="1"/>
</dbReference>
<sequence length="693" mass="76637">MASHSFYQPLDPSRREIRLIEIASFDPCDKSDVISCQLHVVSLIDKPYFVALSYVWGDPKDTIEILVNGTPIQATINLAGALRQAVIHAPKHIPSEDDSAWTDIESDDDGDFTNGDAPHTAPTAGDWSALRFWADAVCINQEDTDEKNHQIPLMKDIYSGARLVVGSLGHGEDPKLDLALKGLKDLFNVCDRNIIPQYEQDTLRQRTSFSNLAPGTLFNADNFNLAWLQSLPYLHAPPSSVTHPCWESVVEVALNPYFKRVWIIQEMTLARNLVLMSDGHSFNPDEHAVAINMLMGFAVTSKARLRLTSRDKWPRLHLIGDPLHVLGMRVLSQSLLTEGSVWHTQQLGLAARATDLRDHVYGMLGISGIDLEVDYAKSAADVYADMTRECIRTGKIGHLDNFLGLAGIGLQSYTRELPSWTPCPAREGQSRISAVDVDAAAGVFSGAAEASGATGKLGVLAVSHGCMLSTTGVRFDQVSRCRTIPNLVGSTEDEERLAFMEWNINRQLLTKAQGKSWAEVMLRALLPSLAGALKEWAKPKDGIATDELITAATREVLAVMLAPLDDEGQIKSDRHLDVLGQAMNNLSQTRRLSSLGNEWADEIRFTICYYLLRLEDQCLFETEGGYLGRGPRGLLPRDIVCVLKGSRLPVLLRRDGEDYLHVGVCWIPGLMDGKIIRRLVRKGDAMVERLVLK</sequence>
<organism evidence="4 5">
    <name type="scientific">Magnaporthiopsis poae (strain ATCC 64411 / 73-15)</name>
    <name type="common">Kentucky bluegrass fungus</name>
    <name type="synonym">Magnaporthe poae</name>
    <dbReference type="NCBI Taxonomy" id="644358"/>
    <lineage>
        <taxon>Eukaryota</taxon>
        <taxon>Fungi</taxon>
        <taxon>Dikarya</taxon>
        <taxon>Ascomycota</taxon>
        <taxon>Pezizomycotina</taxon>
        <taxon>Sordariomycetes</taxon>
        <taxon>Sordariomycetidae</taxon>
        <taxon>Magnaporthales</taxon>
        <taxon>Magnaporthaceae</taxon>
        <taxon>Magnaporthiopsis</taxon>
    </lineage>
</organism>
<dbReference type="STRING" id="644358.A0A0C4DKG1"/>
<reference evidence="4" key="4">
    <citation type="journal article" date="2015" name="G3 (Bethesda)">
        <title>Genome sequences of three phytopathogenic species of the Magnaporthaceae family of fungi.</title>
        <authorList>
            <person name="Okagaki L.H."/>
            <person name="Nunes C.C."/>
            <person name="Sailsbery J."/>
            <person name="Clay B."/>
            <person name="Brown D."/>
            <person name="John T."/>
            <person name="Oh Y."/>
            <person name="Young N."/>
            <person name="Fitzgerald M."/>
            <person name="Haas B.J."/>
            <person name="Zeng Q."/>
            <person name="Young S."/>
            <person name="Adiconis X."/>
            <person name="Fan L."/>
            <person name="Levin J.Z."/>
            <person name="Mitchell T.K."/>
            <person name="Okubara P.A."/>
            <person name="Farman M.L."/>
            <person name="Kohn L.M."/>
            <person name="Birren B."/>
            <person name="Ma L.-J."/>
            <person name="Dean R.A."/>
        </authorList>
    </citation>
    <scope>NUCLEOTIDE SEQUENCE</scope>
    <source>
        <strain evidence="4">ATCC 64411 / 73-15</strain>
    </source>
</reference>
<dbReference type="OrthoDB" id="2157530at2759"/>
<reference evidence="3" key="3">
    <citation type="submission" date="2011-03" db="EMBL/GenBank/DDBJ databases">
        <title>Annotation of Magnaporthe poae ATCC 64411.</title>
        <authorList>
            <person name="Ma L.-J."/>
            <person name="Dead R."/>
            <person name="Young S.K."/>
            <person name="Zeng Q."/>
            <person name="Gargeya S."/>
            <person name="Fitzgerald M."/>
            <person name="Haas B."/>
            <person name="Abouelleil A."/>
            <person name="Alvarado L."/>
            <person name="Arachchi H.M."/>
            <person name="Berlin A."/>
            <person name="Brown A."/>
            <person name="Chapman S.B."/>
            <person name="Chen Z."/>
            <person name="Dunbar C."/>
            <person name="Freedman E."/>
            <person name="Gearin G."/>
            <person name="Gellesch M."/>
            <person name="Goldberg J."/>
            <person name="Griggs A."/>
            <person name="Gujja S."/>
            <person name="Heiman D."/>
            <person name="Howarth C."/>
            <person name="Larson L."/>
            <person name="Lui A."/>
            <person name="MacDonald P.J.P."/>
            <person name="Mehta T."/>
            <person name="Montmayeur A."/>
            <person name="Murphy C."/>
            <person name="Neiman D."/>
            <person name="Pearson M."/>
            <person name="Priest M."/>
            <person name="Roberts A."/>
            <person name="Saif S."/>
            <person name="Shea T."/>
            <person name="Shenoy N."/>
            <person name="Sisk P."/>
            <person name="Stolte C."/>
            <person name="Sykes S."/>
            <person name="Yandava C."/>
            <person name="Wortman J."/>
            <person name="Nusbaum C."/>
            <person name="Birren B."/>
        </authorList>
    </citation>
    <scope>NUCLEOTIDE SEQUENCE</scope>
    <source>
        <strain evidence="3">ATCC 64411</strain>
    </source>
</reference>
<feature type="compositionally biased region" description="Acidic residues" evidence="1">
    <location>
        <begin position="96"/>
        <end position="111"/>
    </location>
</feature>
<evidence type="ECO:0000259" key="2">
    <source>
        <dbReference type="Pfam" id="PF06985"/>
    </source>
</evidence>
<reference evidence="3" key="2">
    <citation type="submission" date="2010-05" db="EMBL/GenBank/DDBJ databases">
        <title>The Genome Sequence of Magnaporthe poae strain ATCC 64411.</title>
        <authorList>
            <consortium name="The Broad Institute Genome Sequencing Platform"/>
            <consortium name="Broad Institute Genome Sequencing Center for Infectious Disease"/>
            <person name="Ma L.-J."/>
            <person name="Dead R."/>
            <person name="Young S."/>
            <person name="Zeng Q."/>
            <person name="Koehrsen M."/>
            <person name="Alvarado L."/>
            <person name="Berlin A."/>
            <person name="Chapman S.B."/>
            <person name="Chen Z."/>
            <person name="Freedman E."/>
            <person name="Gellesch M."/>
            <person name="Goldberg J."/>
            <person name="Griggs A."/>
            <person name="Gujja S."/>
            <person name="Heilman E.R."/>
            <person name="Heiman D."/>
            <person name="Hepburn T."/>
            <person name="Howarth C."/>
            <person name="Jen D."/>
            <person name="Larson L."/>
            <person name="Mehta T."/>
            <person name="Neiman D."/>
            <person name="Pearson M."/>
            <person name="Roberts A."/>
            <person name="Saif S."/>
            <person name="Shea T."/>
            <person name="Shenoy N."/>
            <person name="Sisk P."/>
            <person name="Stolte C."/>
            <person name="Sykes S."/>
            <person name="Walk T."/>
            <person name="White J."/>
            <person name="Yandava C."/>
            <person name="Haas B."/>
            <person name="Nusbaum C."/>
            <person name="Birren B."/>
        </authorList>
    </citation>
    <scope>NUCLEOTIDE SEQUENCE</scope>
    <source>
        <strain evidence="3">ATCC 64411</strain>
    </source>
</reference>
<dbReference type="InterPro" id="IPR010730">
    <property type="entry name" value="HET"/>
</dbReference>
<reference evidence="4" key="5">
    <citation type="submission" date="2015-06" db="UniProtKB">
        <authorList>
            <consortium name="EnsemblFungi"/>
        </authorList>
    </citation>
    <scope>IDENTIFICATION</scope>
    <source>
        <strain evidence="4">ATCC 64411</strain>
    </source>
</reference>
<proteinExistence type="predicted"/>
<dbReference type="EMBL" id="ADBL01000051">
    <property type="status" value="NOT_ANNOTATED_CDS"/>
    <property type="molecule type" value="Genomic_DNA"/>
</dbReference>
<dbReference type="InterPro" id="IPR052895">
    <property type="entry name" value="HetReg/Transcr_Mod"/>
</dbReference>
<dbReference type="Pfam" id="PF06985">
    <property type="entry name" value="HET"/>
    <property type="match status" value="1"/>
</dbReference>
<dbReference type="Proteomes" id="UP000011715">
    <property type="component" value="Unassembled WGS sequence"/>
</dbReference>
<reference evidence="5" key="1">
    <citation type="submission" date="2010-05" db="EMBL/GenBank/DDBJ databases">
        <title>The genome sequence of Magnaporthe poae strain ATCC 64411.</title>
        <authorList>
            <person name="Ma L.-J."/>
            <person name="Dead R."/>
            <person name="Young S."/>
            <person name="Zeng Q."/>
            <person name="Koehrsen M."/>
            <person name="Alvarado L."/>
            <person name="Berlin A."/>
            <person name="Chapman S.B."/>
            <person name="Chen Z."/>
            <person name="Freedman E."/>
            <person name="Gellesch M."/>
            <person name="Goldberg J."/>
            <person name="Griggs A."/>
            <person name="Gujja S."/>
            <person name="Heilman E.R."/>
            <person name="Heiman D."/>
            <person name="Hepburn T."/>
            <person name="Howarth C."/>
            <person name="Jen D."/>
            <person name="Larson L."/>
            <person name="Mehta T."/>
            <person name="Neiman D."/>
            <person name="Pearson M."/>
            <person name="Roberts A."/>
            <person name="Saif S."/>
            <person name="Shea T."/>
            <person name="Shenoy N."/>
            <person name="Sisk P."/>
            <person name="Stolte C."/>
            <person name="Sykes S."/>
            <person name="Walk T."/>
            <person name="White J."/>
            <person name="Yandava C."/>
            <person name="Haas B."/>
            <person name="Nusbaum C."/>
            <person name="Birren B."/>
        </authorList>
    </citation>
    <scope>NUCLEOTIDE SEQUENCE [LARGE SCALE GENOMIC DNA]</scope>
    <source>
        <strain evidence="5">ATCC 64411 / 73-15</strain>
    </source>
</reference>
<evidence type="ECO:0000313" key="5">
    <source>
        <dbReference type="Proteomes" id="UP000011715"/>
    </source>
</evidence>
<dbReference type="Pfam" id="PF26639">
    <property type="entry name" value="Het-6_barrel"/>
    <property type="match status" value="1"/>
</dbReference>
<evidence type="ECO:0000313" key="4">
    <source>
        <dbReference type="EnsemblFungi" id="MAPG_00232T0"/>
    </source>
</evidence>
<dbReference type="AlphaFoldDB" id="A0A0C4DKG1"/>
<feature type="domain" description="Heterokaryon incompatibility" evidence="2">
    <location>
        <begin position="132"/>
        <end position="266"/>
    </location>
</feature>
<dbReference type="OMA" id="RICHADS"/>
<protein>
    <recommendedName>
        <fullName evidence="2">Heterokaryon incompatibility domain-containing protein</fullName>
    </recommendedName>
</protein>